<proteinExistence type="predicted"/>
<dbReference type="EMBL" id="BAAFJT010000028">
    <property type="protein sequence ID" value="GAB0200502.1"/>
    <property type="molecule type" value="Genomic_DNA"/>
</dbReference>
<accession>A0ABC9XVG7</accession>
<gene>
    <name evidence="2" type="ORF">GRJ2_002515700</name>
</gene>
<protein>
    <submittedName>
        <fullName evidence="2">NACHT domain- and WD repeat-containing protein 1</fullName>
    </submittedName>
</protein>
<reference evidence="2 3" key="1">
    <citation type="submission" date="2024-06" db="EMBL/GenBank/DDBJ databases">
        <title>The draft genome of Grus japonensis, version 3.</title>
        <authorList>
            <person name="Nabeshima K."/>
            <person name="Suzuki S."/>
            <person name="Onuma M."/>
        </authorList>
    </citation>
    <scope>NUCLEOTIDE SEQUENCE [LARGE SCALE GENOMIC DNA]</scope>
    <source>
        <strain evidence="2 3">451A</strain>
    </source>
</reference>
<comment type="caution">
    <text evidence="2">The sequence shown here is derived from an EMBL/GenBank/DDBJ whole genome shotgun (WGS) entry which is preliminary data.</text>
</comment>
<dbReference type="Proteomes" id="UP001623348">
    <property type="component" value="Unassembled WGS sequence"/>
</dbReference>
<evidence type="ECO:0000256" key="1">
    <source>
        <dbReference type="SAM" id="MobiDB-lite"/>
    </source>
</evidence>
<feature type="compositionally biased region" description="Polar residues" evidence="1">
    <location>
        <begin position="1"/>
        <end position="27"/>
    </location>
</feature>
<organism evidence="2 3">
    <name type="scientific">Grus japonensis</name>
    <name type="common">Japanese crane</name>
    <name type="synonym">Red-crowned crane</name>
    <dbReference type="NCBI Taxonomy" id="30415"/>
    <lineage>
        <taxon>Eukaryota</taxon>
        <taxon>Metazoa</taxon>
        <taxon>Chordata</taxon>
        <taxon>Craniata</taxon>
        <taxon>Vertebrata</taxon>
        <taxon>Euteleostomi</taxon>
        <taxon>Archelosauria</taxon>
        <taxon>Archosauria</taxon>
        <taxon>Dinosauria</taxon>
        <taxon>Saurischia</taxon>
        <taxon>Theropoda</taxon>
        <taxon>Coelurosauria</taxon>
        <taxon>Aves</taxon>
        <taxon>Neognathae</taxon>
        <taxon>Neoaves</taxon>
        <taxon>Gruiformes</taxon>
        <taxon>Gruidae</taxon>
        <taxon>Grus</taxon>
    </lineage>
</organism>
<evidence type="ECO:0000313" key="3">
    <source>
        <dbReference type="Proteomes" id="UP001623348"/>
    </source>
</evidence>
<sequence>MPLSSNGPSSPDDLNSTLSSSLETQSPGPEFTEKSAVLQAQSCVVAQLLQKSPWLLADLSSVLKIL</sequence>
<dbReference type="AlphaFoldDB" id="A0ABC9XVG7"/>
<name>A0ABC9XVG7_GRUJA</name>
<evidence type="ECO:0000313" key="2">
    <source>
        <dbReference type="EMBL" id="GAB0200502.1"/>
    </source>
</evidence>
<keyword evidence="3" id="KW-1185">Reference proteome</keyword>
<feature type="region of interest" description="Disordered" evidence="1">
    <location>
        <begin position="1"/>
        <end position="33"/>
    </location>
</feature>